<dbReference type="PANTHER" id="PTHR31139">
    <property type="entry name" value="ECTOPIC P GRANULES PROTEIN 5 HOMOLOG"/>
    <property type="match status" value="1"/>
</dbReference>
<dbReference type="InParanoid" id="T0Q283"/>
<evidence type="ECO:0000313" key="3">
    <source>
        <dbReference type="EMBL" id="EQC31939.1"/>
    </source>
</evidence>
<dbReference type="GO" id="GO:0005737">
    <property type="term" value="C:cytoplasm"/>
    <property type="evidence" value="ECO:0007669"/>
    <property type="project" value="TreeGrafter"/>
</dbReference>
<evidence type="ECO:0000313" key="4">
    <source>
        <dbReference type="Proteomes" id="UP000030762"/>
    </source>
</evidence>
<dbReference type="InterPro" id="IPR059030">
    <property type="entry name" value="TPR_Epg5_mid"/>
</dbReference>
<dbReference type="EMBL" id="JH767166">
    <property type="protein sequence ID" value="EQC31939.1"/>
    <property type="molecule type" value="Genomic_DNA"/>
</dbReference>
<evidence type="ECO:0000256" key="1">
    <source>
        <dbReference type="SAM" id="MobiDB-lite"/>
    </source>
</evidence>
<protein>
    <recommendedName>
        <fullName evidence="2">Epg5-like central TPR repeats domain-containing protein</fullName>
    </recommendedName>
</protein>
<dbReference type="VEuPathDB" id="FungiDB:SDRG_10455"/>
<evidence type="ECO:0000259" key="2">
    <source>
        <dbReference type="Pfam" id="PF26103"/>
    </source>
</evidence>
<organism evidence="3 4">
    <name type="scientific">Saprolegnia diclina (strain VS20)</name>
    <dbReference type="NCBI Taxonomy" id="1156394"/>
    <lineage>
        <taxon>Eukaryota</taxon>
        <taxon>Sar</taxon>
        <taxon>Stramenopiles</taxon>
        <taxon>Oomycota</taxon>
        <taxon>Saprolegniomycetes</taxon>
        <taxon>Saprolegniales</taxon>
        <taxon>Saprolegniaceae</taxon>
        <taxon>Saprolegnia</taxon>
    </lineage>
</organism>
<feature type="compositionally biased region" description="Basic residues" evidence="1">
    <location>
        <begin position="1"/>
        <end position="11"/>
    </location>
</feature>
<name>T0Q283_SAPDV</name>
<dbReference type="GO" id="GO:0097352">
    <property type="term" value="P:autophagosome maturation"/>
    <property type="evidence" value="ECO:0007669"/>
    <property type="project" value="TreeGrafter"/>
</dbReference>
<proteinExistence type="predicted"/>
<dbReference type="OrthoDB" id="75419at2759"/>
<dbReference type="eggNOG" id="KOG3622">
    <property type="taxonomic scope" value="Eukaryota"/>
</dbReference>
<dbReference type="Pfam" id="PF26103">
    <property type="entry name" value="TPR_Epg5"/>
    <property type="match status" value="1"/>
</dbReference>
<sequence>MATLVRKKKAKRAEPAQPLVALGAPHRGNGASTSEDVQVKPIKIHLSTEELLLLDNFNDGSSPSAPDFEDDPQLDNWEAIMLGSPMLPVMGMPPMPTMTALDLNPSAPQVANNGESPPMNGLAYLAPSAPTDEEDAKTTAPPLELAPTTAAPVDVTTKYAPLAANASIATVHDLLVTPAAKISAPIYPALSMLKPITFTPRVAKVRELPAPPMVPLREVPRVPLRRIDNYEANLRLRDEHVQAYDERLQVLEKAPTPFYRLVEAYLYCEYALRVASSTVAAIEAEIAEKTHTVWTTGFDSVSASALCGDLQTLTETIEFPTASLDLDMRDALLKQWQALRQLRSAEAAVYTYDRALAFLRVEQYLDGLLLDADAVDAITDAMDVLWFLEKEVTRAQSPLLGVVPSALRRGQPIVEDDDTKQLQCPACGCLCTFATGPCARCEALLVLPRSTVALSSPEWKIAVAQVRVSLQHWLGRCATTLLATDPAPVLPYLLTHLLHLPLLASDRRWALAFLQLPPLPWSREILDLFLSLWHLLFHPTQLPPQVVTAHDETEMSPRKQRRSSSVDEWLLLEPEIADDRPQLLGDADYTALCSQLPLGRAVTHILTSDDLAQCFAHLLYLVHECTSVFERFADYDLLVAHVADGLGVILAAAGAHPGSLFDQLFQIALFGVVQSRNVAVYRSLPSWHYAALSPAASWDVLGGLFGQASVGATSYVAFQCWLADVPSLRARLHKHVLRGPGKYLLGAMASLAAVAPWSELVQTIVHELFLSFEVTRVLDVHVDALRVVCVAHPVAHSQLLALLPQYECGLALFPKLPLRLWQPTLSDLHILQAWLLQENVMDARSVVARSILESLNWGDAPNTVHILFLDPFVHRFVSLLLAEATVQLYASARQWPWSMDFRAWAWQLMQQLRFYSTADYLPLLPLMELDTDLSKEALLLRRLTHGLPRSHLVLGQTEAASVAAAMCITYVDGATVPEAPLRDADDSTSVDADAVPIAHMEPIVLYALCQLTTYLYSSAVDKYAPLLSLLVDHGERSAVLAIVECVLPHLPRLSPSDVQSFLKNYVAFNKDLRSIVAMLHTNLYFALDPRLPLVVQYLADTGSVDRDEIIAIVQTALEQSCCVHPMLLPSLCDQVPASYAATAKHYAVATLQTLKKTLLWQPKPVAEPSTTTPDVDGVCAVIRRHYHVLQSPTILQYWLVLVLTIPEWYTRPAYRTVVDAIVALAMASPTMLSALEAPFSLYYDALCMLPGARSFVPPPTASVWSVFSGATATDLHFSYLALLLEVRREKELYKALGHVILKEPGKQKAKAIESLRAKGRLATELYVYGVETAHPGAYGQRDLEFASFSTLRLFRVAQIVLACPNTTPMLVLWWQLWFALYFASIGSTFFGHHVWDLEAKQLPRRSLQAKLRQLSAHFSAQVVSHPSPYASELARLYSAMDAWLENTDVGLWMGHKESLPPHYCIGHATQLLQLSHVLLHTSDTIETRSEALCDRVAPLLWVHLCLPTVTVTSSPSSNTSSAVASPVSLPPSLKPVVWPEPMPMKRFKYLRFSPCLPTTPGPLPLELASGPFVDRAMQYTDVLSQLTALETDFVEKLAKLYVPKLVVVTKSVPCAGRKGKDPAPCKRPSALRLEYTEWHLDDASADVLATCQLQATRLNVASLRLLLAPIAVVGDRGNYLQLGALDVQICFQILLIDSVVALLTSDPAAWQAQGVAWFHALLHLDSKVVRRCPPFQEVLWRSIQALGVAFIGVDQEETSGLLRFMLQDPARVVLLSDCFFPNNTPTRFVEYFATVMYHTPDLSTDDRLQLLRRFDIAKWLQASPSVFDRDTLLSIVLAELVLGQPSAEVHRMHAKTLHTLCSLFLEDHVDKVLCALLGVYDQYYAPDLQAMRTYFESSLSMSISKPLDVGLWQAVAHVPNELWADLPLETLQLLVERVTSHVLARRSAGHDRLLAQQDWKKHGDDNLSASADVYELAQWQAAHVLKPCLDLVVVWVRAQATAEMMWSITSKVFEAMLQVLYMPSAPEPVRALAPWPSNDDATPATVASALWSCLQSFLERDTMAMQIKLDCIWSLMCNVLWPHAPDSLIKAYVPLLGRVPWDQWALHEETLNTMKDCLTVSTASMATAYAIKFQSPLRLHVLLVLRDMLSRSPWPSTYLDAQPGHVQSSFFVKYHLLLMHVAVHHRDHTLPRSFASFLSHPRRLGRPIKSAEVDAVANGCRALLLHPTLLCGPVDAVADAHARYVAALRLLLSLCGLDLAERQGDELKKASTLLHLLTLLLHPTGPDWKLARDAVGHHNVYAAVVASLASAAAVVVYDVLSLLHVHRSDFEAIFKPEHLQSLYADVFRIANVPVVDGALQQRLAVAHTWMALGDALHTVCDELRPSEASAVPLLEGHVEVLAPMASVGAIVASMLLSLATLHELESVKAACAAVASVHVMASLCERSLASYVTKGLSWQPIVVDGVKVPELSAVEFVASCLERYTFLPLVAYCLQQDAAVAKAPWQEKPPLELQLCARLVEYVERACSVDDLMPREAEPALLFLCTTLFCLVLRLESVAMAFKQDMLSRVSQSLWSLGEARHAGNGLDTLQRAIGFSFLHAFAKPKFSTALHTSALALSLFVRVHSRKALRLDSNGPLEISKSTRQLQKVLESVGSEKKELVALLISFSTDPRHSLADHKPFCTLLFGELYPAAPWLLKSPLER</sequence>
<dbReference type="GeneID" id="19951182"/>
<dbReference type="InterPro" id="IPR051436">
    <property type="entry name" value="Autophagy-related_EPG5"/>
</dbReference>
<reference evidence="3 4" key="1">
    <citation type="submission" date="2012-04" db="EMBL/GenBank/DDBJ databases">
        <title>The Genome Sequence of Saprolegnia declina VS20.</title>
        <authorList>
            <consortium name="The Broad Institute Genome Sequencing Platform"/>
            <person name="Russ C."/>
            <person name="Nusbaum C."/>
            <person name="Tyler B."/>
            <person name="van West P."/>
            <person name="Dieguez-Uribeondo J."/>
            <person name="de Bruijn I."/>
            <person name="Tripathy S."/>
            <person name="Jiang R."/>
            <person name="Young S.K."/>
            <person name="Zeng Q."/>
            <person name="Gargeya S."/>
            <person name="Fitzgerald M."/>
            <person name="Haas B."/>
            <person name="Abouelleil A."/>
            <person name="Alvarado L."/>
            <person name="Arachchi H.M."/>
            <person name="Berlin A."/>
            <person name="Chapman S.B."/>
            <person name="Goldberg J."/>
            <person name="Griggs A."/>
            <person name="Gujja S."/>
            <person name="Hansen M."/>
            <person name="Howarth C."/>
            <person name="Imamovic A."/>
            <person name="Larimer J."/>
            <person name="McCowen C."/>
            <person name="Montmayeur A."/>
            <person name="Murphy C."/>
            <person name="Neiman D."/>
            <person name="Pearson M."/>
            <person name="Priest M."/>
            <person name="Roberts A."/>
            <person name="Saif S."/>
            <person name="Shea T."/>
            <person name="Sisk P."/>
            <person name="Sykes S."/>
            <person name="Wortman J."/>
            <person name="Nusbaum C."/>
            <person name="Birren B."/>
        </authorList>
    </citation>
    <scope>NUCLEOTIDE SEQUENCE [LARGE SCALE GENOMIC DNA]</scope>
    <source>
        <strain evidence="3 4">VS20</strain>
    </source>
</reference>
<keyword evidence="4" id="KW-1185">Reference proteome</keyword>
<feature type="region of interest" description="Disordered" evidence="1">
    <location>
        <begin position="1"/>
        <end position="36"/>
    </location>
</feature>
<dbReference type="Proteomes" id="UP000030762">
    <property type="component" value="Unassembled WGS sequence"/>
</dbReference>
<dbReference type="PANTHER" id="PTHR31139:SF4">
    <property type="entry name" value="ECTOPIC P GRANULES PROTEIN 5 HOMOLOG"/>
    <property type="match status" value="1"/>
</dbReference>
<accession>T0Q283</accession>
<dbReference type="STRING" id="1156394.T0Q283"/>
<dbReference type="OMA" id="CNRVAWK"/>
<dbReference type="RefSeq" id="XP_008614667.1">
    <property type="nucleotide sequence ID" value="XM_008616445.1"/>
</dbReference>
<feature type="domain" description="Epg5-like central TPR repeats" evidence="2">
    <location>
        <begin position="1755"/>
        <end position="2125"/>
    </location>
</feature>
<gene>
    <name evidence="3" type="ORF">SDRG_10455</name>
</gene>